<dbReference type="Proteomes" id="UP000282674">
    <property type="component" value="Unassembled WGS sequence"/>
</dbReference>
<dbReference type="Pfam" id="PF02221">
    <property type="entry name" value="E1_DerP2_DerF2"/>
    <property type="match status" value="1"/>
</dbReference>
<name>A0A3M2LPI1_9ACTN</name>
<dbReference type="EMBL" id="RFFG01000075">
    <property type="protein sequence ID" value="RMI38996.1"/>
    <property type="molecule type" value="Genomic_DNA"/>
</dbReference>
<gene>
    <name evidence="2" type="ORF">EBO15_31020</name>
</gene>
<sequence length="146" mass="16002">MTGWNYVDCGLPSDPLQIESIVFDPDPPRPGAPLKVAIKAVATDRIVDGAVVDLTVKLGLIKLLAKRHDLLAMLRGDTTDGFTLTCDTFRGGDAIERGPLQLTLSWDPLPKETPRAKFNISVRCFTNDEDDLASLDFKVDFQPHPA</sequence>
<evidence type="ECO:0000313" key="2">
    <source>
        <dbReference type="EMBL" id="RMI38996.1"/>
    </source>
</evidence>
<reference evidence="2 3" key="1">
    <citation type="submission" date="2018-10" db="EMBL/GenBank/DDBJ databases">
        <title>Isolation from soil.</title>
        <authorList>
            <person name="Hu J."/>
        </authorList>
    </citation>
    <scope>NUCLEOTIDE SEQUENCE [LARGE SCALE GENOMIC DNA]</scope>
    <source>
        <strain evidence="2 3">NEAU-Ht49</strain>
    </source>
</reference>
<keyword evidence="3" id="KW-1185">Reference proteome</keyword>
<protein>
    <recommendedName>
        <fullName evidence="1">MD-2-related lipid-recognition domain-containing protein</fullName>
    </recommendedName>
</protein>
<dbReference type="AlphaFoldDB" id="A0A3M2LPI1"/>
<comment type="caution">
    <text evidence="2">The sequence shown here is derived from an EMBL/GenBank/DDBJ whole genome shotgun (WGS) entry which is preliminary data.</text>
</comment>
<evidence type="ECO:0000259" key="1">
    <source>
        <dbReference type="SMART" id="SM00737"/>
    </source>
</evidence>
<feature type="domain" description="MD-2-related lipid-recognition" evidence="1">
    <location>
        <begin position="6"/>
        <end position="139"/>
    </location>
</feature>
<accession>A0A3M2LPI1</accession>
<dbReference type="RefSeq" id="WP_122198023.1">
    <property type="nucleotide sequence ID" value="NZ_JBHSKC010000012.1"/>
</dbReference>
<organism evidence="2 3">
    <name type="scientific">Actinomadura harenae</name>
    <dbReference type="NCBI Taxonomy" id="2483351"/>
    <lineage>
        <taxon>Bacteria</taxon>
        <taxon>Bacillati</taxon>
        <taxon>Actinomycetota</taxon>
        <taxon>Actinomycetes</taxon>
        <taxon>Streptosporangiales</taxon>
        <taxon>Thermomonosporaceae</taxon>
        <taxon>Actinomadura</taxon>
    </lineage>
</organism>
<proteinExistence type="predicted"/>
<evidence type="ECO:0000313" key="3">
    <source>
        <dbReference type="Proteomes" id="UP000282674"/>
    </source>
</evidence>
<dbReference type="InterPro" id="IPR003172">
    <property type="entry name" value="ML_dom"/>
</dbReference>
<dbReference type="OrthoDB" id="4251310at2"/>
<dbReference type="SMART" id="SM00737">
    <property type="entry name" value="ML"/>
    <property type="match status" value="1"/>
</dbReference>